<feature type="transmembrane region" description="Helical" evidence="1">
    <location>
        <begin position="754"/>
        <end position="774"/>
    </location>
</feature>
<evidence type="ECO:0000313" key="3">
    <source>
        <dbReference type="EMBL" id="WTU74226.1"/>
    </source>
</evidence>
<keyword evidence="1" id="KW-1133">Transmembrane helix</keyword>
<feature type="transmembrane region" description="Helical" evidence="1">
    <location>
        <begin position="137"/>
        <end position="157"/>
    </location>
</feature>
<protein>
    <submittedName>
        <fullName evidence="3">YfhO family protein</fullName>
    </submittedName>
</protein>
<feature type="transmembrane region" description="Helical" evidence="1">
    <location>
        <begin position="203"/>
        <end position="223"/>
    </location>
</feature>
<dbReference type="InterPro" id="IPR018580">
    <property type="entry name" value="Uncharacterised_YfhO"/>
</dbReference>
<feature type="transmembrane region" description="Helical" evidence="1">
    <location>
        <begin position="380"/>
        <end position="397"/>
    </location>
</feature>
<keyword evidence="1" id="KW-0472">Membrane</keyword>
<feature type="signal peptide" evidence="2">
    <location>
        <begin position="1"/>
        <end position="29"/>
    </location>
</feature>
<sequence>MSTPHRSPRRRSLLGSAFAALITAVAVCAGDAAARVFPYGPRHRSINDLGNQFVPFHAHLWDLLHGRAAGGLLFNWQSGYGTSFLPDLGTYLTSPLSVLVGLFPRADIDLAVYVITVLKTAAAAAAMAWLLRTQRRGPWWAAGLLGASYALCGWSVIEASYNPMWLDGLIAFPLLCLTGEWALRRRRFTAAALVVAVCWTANFYTAYMATLGAVLVLVVRVLLTGEGVRPRLAVIGRAAGATLPGIALAAPVLAPLFLSSGQAYPGWVKEFRPVSWADLFARLMPATYSFSSPAVFVATGTLLLVAALPFHRAVPARTRLAWAGLTAVVALSLQWAPSHLAWHLFATPNGSPYRQTFVLAGIAVIAAWTALSAGLPGVRALAGGAVLLTAAALWASGSGLTTGWGYALFCGGLAAAGASWWALRHRRLLLPAAGVLTAVLLAQGAATAAYGHRGKLGGLDDYPSWNPAHTARAAALAGADGWPAYRTDPSRPALSGNDPMLLGGEGGAYYSSHTPAVFTHTMVALGAGWTSRGRNVQSIDNPVTDAVFAVGARLRPDGTVRRAAVPPLVTTRPPGPPAAYGDSPFANQELLLGARVYEDPLAPGLCRAGTEAYLWAPEYNATARLADGPAFRLNGNAPRNRAALQPLGVSRGPSSVLVFDAAPPPRWALSCLDRARLDVAVAALRATAATSLRVESSGVRAELPAGATGTAVLSVPAIAGWTCNGRPAGAHLGLVALPLDGRTTTLVCSFRPPGLAPGAAGAAAAAAVLAAVAWRSRRRARGA</sequence>
<feature type="transmembrane region" description="Helical" evidence="1">
    <location>
        <begin position="403"/>
        <end position="423"/>
    </location>
</feature>
<dbReference type="PANTHER" id="PTHR38454">
    <property type="entry name" value="INTEGRAL MEMBRANE PROTEIN-RELATED"/>
    <property type="match status" value="1"/>
</dbReference>
<evidence type="ECO:0000256" key="2">
    <source>
        <dbReference type="SAM" id="SignalP"/>
    </source>
</evidence>
<feature type="transmembrane region" description="Helical" evidence="1">
    <location>
        <begin position="428"/>
        <end position="450"/>
    </location>
</feature>
<dbReference type="AlphaFoldDB" id="A0AAU2JQN8"/>
<dbReference type="InterPro" id="IPR006311">
    <property type="entry name" value="TAT_signal"/>
</dbReference>
<dbReference type="PANTHER" id="PTHR38454:SF1">
    <property type="entry name" value="INTEGRAL MEMBRANE PROTEIN"/>
    <property type="match status" value="1"/>
</dbReference>
<reference evidence="3" key="1">
    <citation type="submission" date="2022-10" db="EMBL/GenBank/DDBJ databases">
        <title>The complete genomes of actinobacterial strains from the NBC collection.</title>
        <authorList>
            <person name="Joergensen T.S."/>
            <person name="Alvarez Arevalo M."/>
            <person name="Sterndorff E.B."/>
            <person name="Faurdal D."/>
            <person name="Vuksanovic O."/>
            <person name="Mourched A.-S."/>
            <person name="Charusanti P."/>
            <person name="Shaw S."/>
            <person name="Blin K."/>
            <person name="Weber T."/>
        </authorList>
    </citation>
    <scope>NUCLEOTIDE SEQUENCE</scope>
    <source>
        <strain evidence="3">NBC_00049</strain>
    </source>
</reference>
<feature type="transmembrane region" description="Helical" evidence="1">
    <location>
        <begin position="235"/>
        <end position="258"/>
    </location>
</feature>
<organism evidence="3">
    <name type="scientific">Streptomyces sp. NBC_00049</name>
    <dbReference type="NCBI Taxonomy" id="2903617"/>
    <lineage>
        <taxon>Bacteria</taxon>
        <taxon>Bacillati</taxon>
        <taxon>Actinomycetota</taxon>
        <taxon>Actinomycetes</taxon>
        <taxon>Kitasatosporales</taxon>
        <taxon>Streptomycetaceae</taxon>
        <taxon>Streptomyces</taxon>
    </lineage>
</organism>
<feature type="chain" id="PRO_5043648229" evidence="2">
    <location>
        <begin position="30"/>
        <end position="783"/>
    </location>
</feature>
<feature type="transmembrane region" description="Helical" evidence="1">
    <location>
        <begin position="110"/>
        <end position="131"/>
    </location>
</feature>
<accession>A0AAU2JQN8</accession>
<evidence type="ECO:0000256" key="1">
    <source>
        <dbReference type="SAM" id="Phobius"/>
    </source>
</evidence>
<keyword evidence="1" id="KW-0812">Transmembrane</keyword>
<name>A0AAU2JQN8_9ACTN</name>
<proteinExistence type="predicted"/>
<dbReference type="PROSITE" id="PS51318">
    <property type="entry name" value="TAT"/>
    <property type="match status" value="1"/>
</dbReference>
<feature type="transmembrane region" description="Helical" evidence="1">
    <location>
        <begin position="356"/>
        <end position="373"/>
    </location>
</feature>
<feature type="transmembrane region" description="Helical" evidence="1">
    <location>
        <begin position="288"/>
        <end position="308"/>
    </location>
</feature>
<dbReference type="Pfam" id="PF09586">
    <property type="entry name" value="YfhO"/>
    <property type="match status" value="1"/>
</dbReference>
<keyword evidence="2" id="KW-0732">Signal</keyword>
<dbReference type="EMBL" id="CP108264">
    <property type="protein sequence ID" value="WTU74226.1"/>
    <property type="molecule type" value="Genomic_DNA"/>
</dbReference>
<feature type="transmembrane region" description="Helical" evidence="1">
    <location>
        <begin position="320"/>
        <end position="336"/>
    </location>
</feature>
<gene>
    <name evidence="3" type="ORF">OG327_13295</name>
</gene>